<dbReference type="STRING" id="1518501.CQ10_33780"/>
<comment type="caution">
    <text evidence="2">The sequence shown here is derived from an EMBL/GenBank/DDBJ whole genome shotgun (WGS) entry which is preliminary data.</text>
</comment>
<dbReference type="OrthoDB" id="8256189at2"/>
<dbReference type="AlphaFoldDB" id="A0A0R3LQ55"/>
<evidence type="ECO:0000313" key="3">
    <source>
        <dbReference type="Proteomes" id="UP000051913"/>
    </source>
</evidence>
<feature type="compositionally biased region" description="Basic and acidic residues" evidence="1">
    <location>
        <begin position="190"/>
        <end position="220"/>
    </location>
</feature>
<organism evidence="2 3">
    <name type="scientific">Bradyrhizobium valentinum</name>
    <dbReference type="NCBI Taxonomy" id="1518501"/>
    <lineage>
        <taxon>Bacteria</taxon>
        <taxon>Pseudomonadati</taxon>
        <taxon>Pseudomonadota</taxon>
        <taxon>Alphaproteobacteria</taxon>
        <taxon>Hyphomicrobiales</taxon>
        <taxon>Nitrobacteraceae</taxon>
        <taxon>Bradyrhizobium</taxon>
    </lineage>
</organism>
<accession>A0A0R3LQ55</accession>
<name>A0A0R3LQ55_9BRAD</name>
<feature type="compositionally biased region" description="Polar residues" evidence="1">
    <location>
        <begin position="127"/>
        <end position="136"/>
    </location>
</feature>
<evidence type="ECO:0000313" key="2">
    <source>
        <dbReference type="EMBL" id="KRR10056.1"/>
    </source>
</evidence>
<feature type="compositionally biased region" description="Low complexity" evidence="1">
    <location>
        <begin position="153"/>
        <end position="189"/>
    </location>
</feature>
<feature type="region of interest" description="Disordered" evidence="1">
    <location>
        <begin position="127"/>
        <end position="238"/>
    </location>
</feature>
<evidence type="ECO:0008006" key="4">
    <source>
        <dbReference type="Google" id="ProtNLM"/>
    </source>
</evidence>
<evidence type="ECO:0000256" key="1">
    <source>
        <dbReference type="SAM" id="MobiDB-lite"/>
    </source>
</evidence>
<dbReference type="RefSeq" id="WP_057850051.1">
    <property type="nucleotide sequence ID" value="NZ_LLXX01000056.1"/>
</dbReference>
<proteinExistence type="predicted"/>
<gene>
    <name evidence="2" type="ORF">CP49_41425</name>
</gene>
<sequence>MAKKTDHLADFETDDSGGVLSNLLAEEGELDRRALWRLGSWGVGATAAVILAVMANQSSLGLKREQVAAADITRQGQQIQLIAKETQNEARRLAAAIDTLNSDRDRLYSRVTSLEQGLDSVTGTIARQGSASASPSVANAEPQAAQNPPPSPAVATVATAPATAPVTDRPTSSVTTAEPAPAAASSVAKDAAKTDAAKAESAKSEAKPETAKADAVKPEPARPSPATPLVSAQSMMAPPDPAAGKLIEPGKTASSVIASPIPDVVALAPSETDSEADEAAPIVSLQRTEFGVDLGTANSVNGLRALWRGLLKSRSNAPLTALRPIIVIKESTNGLGMQLRLVAGPLNDAGAAAKICAVLTENNRPCETAIFDGQRLSLKSDDPPPTAAKPMPRRRVIAKRAAVVVEDVSKKPEAPPVTTPAPAQTTLSTIFGRKNTQ</sequence>
<reference evidence="2 3" key="1">
    <citation type="submission" date="2014-03" db="EMBL/GenBank/DDBJ databases">
        <title>Bradyrhizobium valentinum sp. nov., isolated from effective nodules of Lupinus mariae-josephae, a lupine endemic of basic-lime soils in Eastern Spain.</title>
        <authorList>
            <person name="Duran D."/>
            <person name="Rey L."/>
            <person name="Navarro A."/>
            <person name="Busquets A."/>
            <person name="Imperial J."/>
            <person name="Ruiz-Argueso T."/>
        </authorList>
    </citation>
    <scope>NUCLEOTIDE SEQUENCE [LARGE SCALE GENOMIC DNA]</scope>
    <source>
        <strain evidence="2 3">LmjM3</strain>
    </source>
</reference>
<protein>
    <recommendedName>
        <fullName evidence="4">SPOR domain-containing protein</fullName>
    </recommendedName>
</protein>
<dbReference type="EMBL" id="LLXX01000056">
    <property type="protein sequence ID" value="KRR10056.1"/>
    <property type="molecule type" value="Genomic_DNA"/>
</dbReference>
<feature type="compositionally biased region" description="Low complexity" evidence="1">
    <location>
        <begin position="137"/>
        <end position="146"/>
    </location>
</feature>
<feature type="region of interest" description="Disordered" evidence="1">
    <location>
        <begin position="408"/>
        <end position="437"/>
    </location>
</feature>
<dbReference type="Proteomes" id="UP000051913">
    <property type="component" value="Unassembled WGS sequence"/>
</dbReference>
<keyword evidence="3" id="KW-1185">Reference proteome</keyword>